<dbReference type="GO" id="GO:0000175">
    <property type="term" value="F:3'-5'-RNA exonuclease activity"/>
    <property type="evidence" value="ECO:0007669"/>
    <property type="project" value="InterPro"/>
</dbReference>
<dbReference type="PANTHER" id="PTHR23044:SF61">
    <property type="entry name" value="3'-5' EXORIBONUCLEASE 1-RELATED"/>
    <property type="match status" value="1"/>
</dbReference>
<evidence type="ECO:0000256" key="1">
    <source>
        <dbReference type="ARBA" id="ARBA00022722"/>
    </source>
</evidence>
<dbReference type="WBParaSite" id="GPUH_0002129301-mRNA-1">
    <property type="protein sequence ID" value="GPUH_0002129301-mRNA-1"/>
    <property type="gene ID" value="GPUH_0002129301"/>
</dbReference>
<dbReference type="GO" id="GO:0005737">
    <property type="term" value="C:cytoplasm"/>
    <property type="evidence" value="ECO:0007669"/>
    <property type="project" value="TreeGrafter"/>
</dbReference>
<dbReference type="InterPro" id="IPR012337">
    <property type="entry name" value="RNaseH-like_sf"/>
</dbReference>
<name>A0A183EJX7_9BILA</name>
<evidence type="ECO:0000313" key="5">
    <source>
        <dbReference type="WBParaSite" id="GPUH_0002129301-mRNA-1"/>
    </source>
</evidence>
<accession>A0A183EJX7</accession>
<evidence type="ECO:0000256" key="3">
    <source>
        <dbReference type="ARBA" id="ARBA00022839"/>
    </source>
</evidence>
<dbReference type="InterPro" id="IPR013520">
    <property type="entry name" value="Ribonucl_H"/>
</dbReference>
<dbReference type="Gene3D" id="3.30.420.10">
    <property type="entry name" value="Ribonuclease H-like superfamily/Ribonuclease H"/>
    <property type="match status" value="1"/>
</dbReference>
<dbReference type="PANTHER" id="PTHR23044">
    <property type="entry name" value="3'-5' EXONUCLEASE ERI1-RELATED"/>
    <property type="match status" value="1"/>
</dbReference>
<feature type="domain" description="Exonuclease" evidence="4">
    <location>
        <begin position="34"/>
        <end position="143"/>
    </location>
</feature>
<dbReference type="InterPro" id="IPR051274">
    <property type="entry name" value="3-5_Exoribonuclease"/>
</dbReference>
<protein>
    <submittedName>
        <fullName evidence="5">Exonuclease domain-containing protein</fullName>
    </submittedName>
</protein>
<proteinExistence type="predicted"/>
<dbReference type="CDD" id="cd06133">
    <property type="entry name" value="ERI-1_3'hExo_like"/>
    <property type="match status" value="1"/>
</dbReference>
<keyword evidence="2" id="KW-0378">Hydrolase</keyword>
<reference evidence="5" key="1">
    <citation type="submission" date="2016-06" db="UniProtKB">
        <authorList>
            <consortium name="WormBaseParasite"/>
        </authorList>
    </citation>
    <scope>IDENTIFICATION</scope>
</reference>
<organism evidence="5">
    <name type="scientific">Gongylonema pulchrum</name>
    <dbReference type="NCBI Taxonomy" id="637853"/>
    <lineage>
        <taxon>Eukaryota</taxon>
        <taxon>Metazoa</taxon>
        <taxon>Ecdysozoa</taxon>
        <taxon>Nematoda</taxon>
        <taxon>Chromadorea</taxon>
        <taxon>Rhabditida</taxon>
        <taxon>Spirurina</taxon>
        <taxon>Spiruromorpha</taxon>
        <taxon>Spiruroidea</taxon>
        <taxon>Gongylonematidae</taxon>
        <taxon>Gongylonema</taxon>
    </lineage>
</organism>
<keyword evidence="1" id="KW-0540">Nuclease</keyword>
<dbReference type="InterPro" id="IPR036397">
    <property type="entry name" value="RNaseH_sf"/>
</dbReference>
<dbReference type="SUPFAM" id="SSF53098">
    <property type="entry name" value="Ribonuclease H-like"/>
    <property type="match status" value="1"/>
</dbReference>
<dbReference type="GO" id="GO:0003676">
    <property type="term" value="F:nucleic acid binding"/>
    <property type="evidence" value="ECO:0007669"/>
    <property type="project" value="InterPro"/>
</dbReference>
<keyword evidence="3" id="KW-0269">Exonuclease</keyword>
<evidence type="ECO:0000259" key="4">
    <source>
        <dbReference type="Pfam" id="PF00929"/>
    </source>
</evidence>
<evidence type="ECO:0000256" key="2">
    <source>
        <dbReference type="ARBA" id="ARBA00022801"/>
    </source>
</evidence>
<dbReference type="Pfam" id="PF00929">
    <property type="entry name" value="RNase_T"/>
    <property type="match status" value="1"/>
</dbReference>
<dbReference type="AlphaFoldDB" id="A0A183EJX7"/>
<sequence>LYARLKKHFRKEFTIIKNGDTRRYKTEMYYDYFVVMDFECTCEAELYDYEHEIIEFPAILVDVHRREILIIAIIIQVDIFHSYVRPTLHPQLSEFCINLTGVTQEMVDKAMPFIDVLDSFRAWMQSHHLGQKGVHYAFITDGSVDFFDP</sequence>
<dbReference type="InterPro" id="IPR047201">
    <property type="entry name" value="ERI-1_3'hExo-like"/>
</dbReference>